<evidence type="ECO:0000256" key="2">
    <source>
        <dbReference type="SAM" id="SignalP"/>
    </source>
</evidence>
<organism evidence="3 4">
    <name type="scientific">Entomortierella parvispora</name>
    <dbReference type="NCBI Taxonomy" id="205924"/>
    <lineage>
        <taxon>Eukaryota</taxon>
        <taxon>Fungi</taxon>
        <taxon>Fungi incertae sedis</taxon>
        <taxon>Mucoromycota</taxon>
        <taxon>Mortierellomycotina</taxon>
        <taxon>Mortierellomycetes</taxon>
        <taxon>Mortierellales</taxon>
        <taxon>Mortierellaceae</taxon>
        <taxon>Entomortierella</taxon>
    </lineage>
</organism>
<dbReference type="InterPro" id="IPR012334">
    <property type="entry name" value="Pectin_lyas_fold"/>
</dbReference>
<reference evidence="3" key="1">
    <citation type="submission" date="2021-11" db="EMBL/GenBank/DDBJ databases">
        <authorList>
            <person name="Herlambang A."/>
            <person name="Guo Y."/>
            <person name="Takashima Y."/>
            <person name="Nishizawa T."/>
        </authorList>
    </citation>
    <scope>NUCLEOTIDE SEQUENCE</scope>
    <source>
        <strain evidence="3">E1425</strain>
    </source>
</reference>
<proteinExistence type="predicted"/>
<reference evidence="3" key="2">
    <citation type="journal article" date="2022" name="Microbiol. Resour. Announc.">
        <title>Whole-Genome Sequence of Entomortierella parvispora E1425, a Mucoromycotan Fungus Associated with Burkholderiaceae-Related Endosymbiotic Bacteria.</title>
        <authorList>
            <person name="Herlambang A."/>
            <person name="Guo Y."/>
            <person name="Takashima Y."/>
            <person name="Narisawa K."/>
            <person name="Ohta H."/>
            <person name="Nishizawa T."/>
        </authorList>
    </citation>
    <scope>NUCLEOTIDE SEQUENCE</scope>
    <source>
        <strain evidence="3">E1425</strain>
    </source>
</reference>
<comment type="caution">
    <text evidence="3">The sequence shown here is derived from an EMBL/GenBank/DDBJ whole genome shotgun (WGS) entry which is preliminary data.</text>
</comment>
<feature type="chain" id="PRO_5040241797" description="Secreted protein" evidence="2">
    <location>
        <begin position="26"/>
        <end position="695"/>
    </location>
</feature>
<feature type="region of interest" description="Disordered" evidence="1">
    <location>
        <begin position="297"/>
        <end position="365"/>
    </location>
</feature>
<accession>A0A9P3LWQ3</accession>
<evidence type="ECO:0000313" key="3">
    <source>
        <dbReference type="EMBL" id="GJJ73312.1"/>
    </source>
</evidence>
<feature type="compositionally biased region" description="Acidic residues" evidence="1">
    <location>
        <begin position="308"/>
        <end position="319"/>
    </location>
</feature>
<dbReference type="Gene3D" id="2.160.20.10">
    <property type="entry name" value="Single-stranded right-handed beta-helix, Pectin lyase-like"/>
    <property type="match status" value="1"/>
</dbReference>
<evidence type="ECO:0000313" key="4">
    <source>
        <dbReference type="Proteomes" id="UP000827284"/>
    </source>
</evidence>
<feature type="signal peptide" evidence="2">
    <location>
        <begin position="1"/>
        <end position="25"/>
    </location>
</feature>
<protein>
    <recommendedName>
        <fullName evidence="5">Secreted protein</fullName>
    </recommendedName>
</protein>
<dbReference type="SUPFAM" id="SSF51126">
    <property type="entry name" value="Pectin lyase-like"/>
    <property type="match status" value="1"/>
</dbReference>
<dbReference type="EMBL" id="BQFW01000008">
    <property type="protein sequence ID" value="GJJ73312.1"/>
    <property type="molecule type" value="Genomic_DNA"/>
</dbReference>
<name>A0A9P3LWQ3_9FUNG</name>
<dbReference type="InterPro" id="IPR011050">
    <property type="entry name" value="Pectin_lyase_fold/virulence"/>
</dbReference>
<evidence type="ECO:0000256" key="1">
    <source>
        <dbReference type="SAM" id="MobiDB-lite"/>
    </source>
</evidence>
<gene>
    <name evidence="3" type="ORF">EMPS_05670</name>
</gene>
<keyword evidence="2" id="KW-0732">Signal</keyword>
<dbReference type="AlphaFoldDB" id="A0A9P3LWQ3"/>
<dbReference type="Proteomes" id="UP000827284">
    <property type="component" value="Unassembled WGS sequence"/>
</dbReference>
<keyword evidence="4" id="KW-1185">Reference proteome</keyword>
<dbReference type="OrthoDB" id="509690at2759"/>
<feature type="compositionally biased region" description="Polar residues" evidence="1">
    <location>
        <begin position="329"/>
        <end position="342"/>
    </location>
</feature>
<evidence type="ECO:0008006" key="5">
    <source>
        <dbReference type="Google" id="ProtNLM"/>
    </source>
</evidence>
<sequence>MPTYRRQLALVSLTALFCLSRAALAQTDRDQAAIPGRFSRNQIPIQALPHLPPPTDFPPDKWGNRIPDFSRVDGHVPLPIVPVLITLQPSADPRINDRARIQKAIDWIATQPLQPFVLRDGQTVIQTRGAVLLQAGIYRIQGALLLNKSGVVLRGEGNGPDGTVLMAVGQFKHDFIVLNGMLDPKFQGTSEYLEWYGGSKVLSPKDPYVVQDEDVTPLQDVYIPTGTTRLPVKDVRNFEVGGDIVVEREATQAWIAMIGTNHIKPRPEDPSRTLNWHPKQFTLRYVRKILAIEKATPSPGVVSKGDDTEQVMEMDDEESTEKRMEESRQQTVIRYTADTNRTGKARPDTTIEPETMGSEDDEEFEVNSSWVPGYLTIDIPTVMAMDPIIGPGSVYNFKRETPIPNDVGVENLALWSEYDPKDIEDERHGWFAIMIDHCENCWAADIKTRNFVSGIKAAAGSKHVTIQDCEVNDPISLRSEGGRRYMFMLQGQMGLVKRCFATDARHDFITGAKTPGPNVFVDSEGIRANNDAGPHDRWSTGTLYDNVHSWELNVRNRGWMGSSQGWSGAFHVVYHCSADSVVEFQSPPGSTNWVIEYEGRLGSLGIEFEGEDATFLDPEPQDKGRIPRSLYWSQLVARMGGSDADARMIEQLVGVRGKNEYPPRLSSRYVTADEIEAVAEGMDASEDNYKNDDDI</sequence>